<dbReference type="InterPro" id="IPR036236">
    <property type="entry name" value="Znf_C2H2_sf"/>
</dbReference>
<dbReference type="PANTHER" id="PTHR16515:SF49">
    <property type="entry name" value="GASTRULA ZINC FINGER PROTEIN XLCGF49.1-LIKE-RELATED"/>
    <property type="match status" value="1"/>
</dbReference>
<dbReference type="Pfam" id="PF00096">
    <property type="entry name" value="zf-C2H2"/>
    <property type="match status" value="3"/>
</dbReference>
<feature type="domain" description="C2H2-type" evidence="11">
    <location>
        <begin position="119"/>
        <end position="146"/>
    </location>
</feature>
<organism evidence="12">
    <name type="scientific">Rhipicephalus appendiculatus</name>
    <name type="common">Brown ear tick</name>
    <dbReference type="NCBI Taxonomy" id="34631"/>
    <lineage>
        <taxon>Eukaryota</taxon>
        <taxon>Metazoa</taxon>
        <taxon>Ecdysozoa</taxon>
        <taxon>Arthropoda</taxon>
        <taxon>Chelicerata</taxon>
        <taxon>Arachnida</taxon>
        <taxon>Acari</taxon>
        <taxon>Parasitiformes</taxon>
        <taxon>Ixodida</taxon>
        <taxon>Ixodoidea</taxon>
        <taxon>Ixodidae</taxon>
        <taxon>Rhipicephalinae</taxon>
        <taxon>Rhipicephalus</taxon>
        <taxon>Rhipicephalus</taxon>
    </lineage>
</organism>
<dbReference type="GO" id="GO:0005634">
    <property type="term" value="C:nucleus"/>
    <property type="evidence" value="ECO:0007669"/>
    <property type="project" value="UniProtKB-SubCell"/>
</dbReference>
<feature type="domain" description="C2H2-type" evidence="11">
    <location>
        <begin position="48"/>
        <end position="76"/>
    </location>
</feature>
<keyword evidence="7" id="KW-0805">Transcription regulation</keyword>
<feature type="domain" description="C2H2-type" evidence="11">
    <location>
        <begin position="92"/>
        <end position="115"/>
    </location>
</feature>
<dbReference type="InterPro" id="IPR013087">
    <property type="entry name" value="Znf_C2H2_type"/>
</dbReference>
<evidence type="ECO:0000259" key="11">
    <source>
        <dbReference type="PROSITE" id="PS50157"/>
    </source>
</evidence>
<dbReference type="PROSITE" id="PS50157">
    <property type="entry name" value="ZINC_FINGER_C2H2_2"/>
    <property type="match status" value="5"/>
</dbReference>
<dbReference type="InterPro" id="IPR050331">
    <property type="entry name" value="Zinc_finger"/>
</dbReference>
<dbReference type="GO" id="GO:0008270">
    <property type="term" value="F:zinc ion binding"/>
    <property type="evidence" value="ECO:0007669"/>
    <property type="project" value="UniProtKB-KW"/>
</dbReference>
<dbReference type="SUPFAM" id="SSF57667">
    <property type="entry name" value="beta-beta-alpha zinc fingers"/>
    <property type="match status" value="3"/>
</dbReference>
<evidence type="ECO:0000313" key="12">
    <source>
        <dbReference type="EMBL" id="JAP84448.1"/>
    </source>
</evidence>
<keyword evidence="4" id="KW-0677">Repeat</keyword>
<dbReference type="FunFam" id="3.30.160.60:FF:000065">
    <property type="entry name" value="B-cell CLL/lymphoma 6, member B"/>
    <property type="match status" value="1"/>
</dbReference>
<name>A0A131Z0K2_RHIAP</name>
<evidence type="ECO:0000256" key="4">
    <source>
        <dbReference type="ARBA" id="ARBA00022737"/>
    </source>
</evidence>
<sequence>MSSEQGSQGAFVDEATYIDVPCLGATDTCSVTVETSEEVAPSTSTTAFDCDMCSSSFSTYDFLMRHRRYGHSRRGQKGKQNGEDDNREKPPFICDVCNRSFARKNARTSHVRIHARTGYECADCGRRFSNSSHLSRHRRCHLEDSEWFVCPECWAGFARKDVMQRHMLSHTGERPYACRVCGDVFTQRVSARRHEKNSHGVE</sequence>
<dbReference type="Gene3D" id="3.30.160.60">
    <property type="entry name" value="Classic Zinc Finger"/>
    <property type="match status" value="4"/>
</dbReference>
<dbReference type="PROSITE" id="PS00028">
    <property type="entry name" value="ZINC_FINGER_C2H2_1"/>
    <property type="match status" value="4"/>
</dbReference>
<protein>
    <submittedName>
        <fullName evidence="12">SCAN domain-containing zinc finger protein</fullName>
    </submittedName>
</protein>
<keyword evidence="3" id="KW-0479">Metal-binding</keyword>
<evidence type="ECO:0000256" key="8">
    <source>
        <dbReference type="ARBA" id="ARBA00023163"/>
    </source>
</evidence>
<proteinExistence type="inferred from homology"/>
<feature type="domain" description="C2H2-type" evidence="11">
    <location>
        <begin position="148"/>
        <end position="175"/>
    </location>
</feature>
<dbReference type="AlphaFoldDB" id="A0A131Z0K2"/>
<evidence type="ECO:0000256" key="1">
    <source>
        <dbReference type="ARBA" id="ARBA00004123"/>
    </source>
</evidence>
<dbReference type="FunFam" id="3.30.160.60:FF:002343">
    <property type="entry name" value="Zinc finger protein 33A"/>
    <property type="match status" value="1"/>
</dbReference>
<dbReference type="EMBL" id="GEDV01004109">
    <property type="protein sequence ID" value="JAP84448.1"/>
    <property type="molecule type" value="Transcribed_RNA"/>
</dbReference>
<dbReference type="Pfam" id="PF13912">
    <property type="entry name" value="zf-C2H2_6"/>
    <property type="match status" value="1"/>
</dbReference>
<evidence type="ECO:0000256" key="7">
    <source>
        <dbReference type="ARBA" id="ARBA00023015"/>
    </source>
</evidence>
<comment type="subcellular location">
    <subcellularLocation>
        <location evidence="1">Nucleus</location>
    </subcellularLocation>
</comment>
<dbReference type="SMART" id="SM00355">
    <property type="entry name" value="ZnF_C2H2"/>
    <property type="match status" value="5"/>
</dbReference>
<keyword evidence="6" id="KW-0862">Zinc</keyword>
<evidence type="ECO:0000256" key="9">
    <source>
        <dbReference type="ARBA" id="ARBA00023242"/>
    </source>
</evidence>
<evidence type="ECO:0000256" key="2">
    <source>
        <dbReference type="ARBA" id="ARBA00006991"/>
    </source>
</evidence>
<dbReference type="PANTHER" id="PTHR16515">
    <property type="entry name" value="PR DOMAIN ZINC FINGER PROTEIN"/>
    <property type="match status" value="1"/>
</dbReference>
<evidence type="ECO:0000256" key="10">
    <source>
        <dbReference type="PROSITE-ProRule" id="PRU00042"/>
    </source>
</evidence>
<comment type="similarity">
    <text evidence="2">Belongs to the krueppel C2H2-type zinc-finger protein family.</text>
</comment>
<dbReference type="GO" id="GO:0006355">
    <property type="term" value="P:regulation of DNA-templated transcription"/>
    <property type="evidence" value="ECO:0007669"/>
    <property type="project" value="UniProtKB-ARBA"/>
</dbReference>
<keyword evidence="5 10" id="KW-0863">Zinc-finger</keyword>
<reference evidence="12" key="1">
    <citation type="journal article" date="2016" name="Ticks Tick Borne Dis.">
        <title>De novo assembly and annotation of the salivary gland transcriptome of Rhipicephalus appendiculatus male and female ticks during blood feeding.</title>
        <authorList>
            <person name="de Castro M.H."/>
            <person name="de Klerk D."/>
            <person name="Pienaar R."/>
            <person name="Latif A.A."/>
            <person name="Rees D.J."/>
            <person name="Mans B.J."/>
        </authorList>
    </citation>
    <scope>NUCLEOTIDE SEQUENCE</scope>
    <source>
        <tissue evidence="12">Salivary glands</tissue>
    </source>
</reference>
<evidence type="ECO:0000256" key="3">
    <source>
        <dbReference type="ARBA" id="ARBA00022723"/>
    </source>
</evidence>
<evidence type="ECO:0000256" key="5">
    <source>
        <dbReference type="ARBA" id="ARBA00022771"/>
    </source>
</evidence>
<evidence type="ECO:0000256" key="6">
    <source>
        <dbReference type="ARBA" id="ARBA00022833"/>
    </source>
</evidence>
<accession>A0A131Z0K2</accession>
<keyword evidence="8" id="KW-0804">Transcription</keyword>
<dbReference type="FunFam" id="3.30.160.60:FF:000056">
    <property type="entry name" value="Zinc finger and SCAN domain-containing 20"/>
    <property type="match status" value="1"/>
</dbReference>
<feature type="domain" description="C2H2-type" evidence="11">
    <location>
        <begin position="176"/>
        <end position="202"/>
    </location>
</feature>
<keyword evidence="9" id="KW-0539">Nucleus</keyword>